<keyword evidence="15" id="KW-0472">Membrane</keyword>
<keyword evidence="9" id="KW-0732">Signal</keyword>
<dbReference type="PANTHER" id="PTHR48056:SF34">
    <property type="entry name" value="LRR RECEPTOR-LIKE SERINE_THREONINE-PROTEIN KINASE ERL1"/>
    <property type="match status" value="1"/>
</dbReference>
<keyword evidence="12" id="KW-0418">Kinase</keyword>
<keyword evidence="3" id="KW-1003">Cell membrane</keyword>
<keyword evidence="14" id="KW-1133">Transmembrane helix</keyword>
<dbReference type="InterPro" id="IPR001611">
    <property type="entry name" value="Leu-rich_rpt"/>
</dbReference>
<protein>
    <recommendedName>
        <fullName evidence="2">non-specific serine/threonine protein kinase</fullName>
        <ecNumber evidence="2">2.7.11.1</ecNumber>
    </recommendedName>
</protein>
<dbReference type="Gene3D" id="3.80.10.10">
    <property type="entry name" value="Ribonuclease Inhibitor"/>
    <property type="match status" value="5"/>
</dbReference>
<dbReference type="InterPro" id="IPR013210">
    <property type="entry name" value="LRR_N_plant-typ"/>
</dbReference>
<dbReference type="SMART" id="SM00369">
    <property type="entry name" value="LRR_TYP"/>
    <property type="match status" value="10"/>
</dbReference>
<dbReference type="AlphaFoldDB" id="A0A0E0E394"/>
<dbReference type="Pfam" id="PF08263">
    <property type="entry name" value="LRRNT_2"/>
    <property type="match status" value="1"/>
</dbReference>
<dbReference type="Pfam" id="PF07714">
    <property type="entry name" value="PK_Tyr_Ser-Thr"/>
    <property type="match status" value="1"/>
</dbReference>
<evidence type="ECO:0000313" key="21">
    <source>
        <dbReference type="EnsemblPlants" id="OMERI06G19870.1"/>
    </source>
</evidence>
<comment type="catalytic activity">
    <reaction evidence="19">
        <text>L-seryl-[protein] + ATP = O-phospho-L-seryl-[protein] + ADP + H(+)</text>
        <dbReference type="Rhea" id="RHEA:17989"/>
        <dbReference type="Rhea" id="RHEA-COMP:9863"/>
        <dbReference type="Rhea" id="RHEA-COMP:11604"/>
        <dbReference type="ChEBI" id="CHEBI:15378"/>
        <dbReference type="ChEBI" id="CHEBI:29999"/>
        <dbReference type="ChEBI" id="CHEBI:30616"/>
        <dbReference type="ChEBI" id="CHEBI:83421"/>
        <dbReference type="ChEBI" id="CHEBI:456216"/>
        <dbReference type="EC" id="2.7.11.1"/>
    </reaction>
</comment>
<keyword evidence="7" id="KW-0808">Transferase</keyword>
<comment type="subcellular location">
    <subcellularLocation>
        <location evidence="1">Cell membrane</location>
        <topology evidence="1">Single-pass membrane protein</topology>
    </subcellularLocation>
</comment>
<evidence type="ECO:0000256" key="14">
    <source>
        <dbReference type="ARBA" id="ARBA00022989"/>
    </source>
</evidence>
<organism evidence="21">
    <name type="scientific">Oryza meridionalis</name>
    <dbReference type="NCBI Taxonomy" id="40149"/>
    <lineage>
        <taxon>Eukaryota</taxon>
        <taxon>Viridiplantae</taxon>
        <taxon>Streptophyta</taxon>
        <taxon>Embryophyta</taxon>
        <taxon>Tracheophyta</taxon>
        <taxon>Spermatophyta</taxon>
        <taxon>Magnoliopsida</taxon>
        <taxon>Liliopsida</taxon>
        <taxon>Poales</taxon>
        <taxon>Poaceae</taxon>
        <taxon>BOP clade</taxon>
        <taxon>Oryzoideae</taxon>
        <taxon>Oryzeae</taxon>
        <taxon>Oryzinae</taxon>
        <taxon>Oryza</taxon>
    </lineage>
</organism>
<dbReference type="FunFam" id="3.80.10.10:FF:000095">
    <property type="entry name" value="LRR receptor-like serine/threonine-protein kinase GSO1"/>
    <property type="match status" value="1"/>
</dbReference>
<keyword evidence="13" id="KW-0067">ATP-binding</keyword>
<sequence length="1008" mass="110223">MASSFFFLRGAAMASSSAMSTRVLYLFTFFCSIVLAICNESYATEYDRQALLCFKSQLSGPSRALTSWSKTSLNFCNWDGVTCGEGRPHRVTAIDLASEGITGTISPCIANLTSLTTLQLSDNSFHGSIPSKLGHLSELRNLNLSMNSLEGSIPSAFGNLPKLQTLVLASNRLTGGIPPFLGSSFSHRYVDLGNNFLTGSIPESLANSSSLQVLMLMSNSLSGELPKSLFNSSSLIEIFLQQDSFVGSIPDVTAKSSPIKYLSLRNNNISGTIPSSLGNFSSLLTLNLAENNLDGDIPESLGHIQTLERLILYVNNLSGLVPLSIFNLSSLTFLSMGNNSLMGRLPNDIGYTFPKIQGLILSTNMFIGQIPASLLNAYHLEMLYLGNNSFTGIVPFFGSLPNLEQLDVSYNKLEPDDWGFMTSLSNCSKLTQLMLDGNSFQGNLPSSIGNLSNNLEGLWLRNNKFHGPIPPEIGSLKSLRRLFMDYNLFTRNIPQTIGNLNNLIVLSFAQNKLSGHIPDVFGNLVQLTDIKLDGNNFSGGIPSSIGQCTQLQILNLAHNSLDGNIPSTIFKITSISQEMDLSHNYLSGRIPDEVGNLINLNKLRISNNMLSGKIPFSLGQCVALEYLEIQSNFFIGGIPQSFVNLVSMKKMDISWNNLSGKIPEFLKSPSSLHDLNLSFNNFDGVIPTGGIFDIYAAVSLEGNDHLCTTVPKAGSFGAVYKGNLDPQQDEVAIKVFNLGVCGAQRSFSVECEALRNIRHRNLVKIITLCSSVDWNGADFKALVFPYMANGNLDTWLHPRAHEHSERKTLTVNQRINIALDVAFCLDYLHNQCASPLVHCVLKPSNILLDLDMIAYVSDFGLARCLNNASNAYEGSSKTLACLRGSIGYIPPEYGMSEVISTKGDVYSFGVLLLEMITGSSPTDENFNDGKSLREYVARDFPMNTNEIVDPTMLQGEIKVTTVMQNCIIPLVRIGLCCSMASRKDRWEMGQVSAEILRIKHEFSSIHGV</sequence>
<dbReference type="Gene3D" id="3.30.200.20">
    <property type="entry name" value="Phosphorylase Kinase, domain 1"/>
    <property type="match status" value="1"/>
</dbReference>
<feature type="domain" description="Protein kinase" evidence="20">
    <location>
        <begin position="705"/>
        <end position="1003"/>
    </location>
</feature>
<dbReference type="GO" id="GO:0005886">
    <property type="term" value="C:plasma membrane"/>
    <property type="evidence" value="ECO:0007669"/>
    <property type="project" value="UniProtKB-SubCell"/>
</dbReference>
<dbReference type="PANTHER" id="PTHR48056">
    <property type="entry name" value="LRR RECEPTOR-LIKE SERINE/THREONINE-PROTEIN KINASE-RELATED"/>
    <property type="match status" value="1"/>
</dbReference>
<dbReference type="PROSITE" id="PS50011">
    <property type="entry name" value="PROTEIN_KINASE_DOM"/>
    <property type="match status" value="1"/>
</dbReference>
<evidence type="ECO:0000256" key="5">
    <source>
        <dbReference type="ARBA" id="ARBA00022553"/>
    </source>
</evidence>
<dbReference type="FunFam" id="3.80.10.10:FF:000288">
    <property type="entry name" value="LRR receptor-like serine/threonine-protein kinase EFR"/>
    <property type="match status" value="1"/>
</dbReference>
<dbReference type="Pfam" id="PF13855">
    <property type="entry name" value="LRR_8"/>
    <property type="match status" value="1"/>
</dbReference>
<dbReference type="GO" id="GO:0004674">
    <property type="term" value="F:protein serine/threonine kinase activity"/>
    <property type="evidence" value="ECO:0007669"/>
    <property type="project" value="UniProtKB-KW"/>
</dbReference>
<evidence type="ECO:0000256" key="16">
    <source>
        <dbReference type="ARBA" id="ARBA00023170"/>
    </source>
</evidence>
<accession>A0A0E0E394</accession>
<dbReference type="EnsemblPlants" id="OMERI06G19870.1">
    <property type="protein sequence ID" value="OMERI06G19870.1"/>
    <property type="gene ID" value="OMERI06G19870"/>
</dbReference>
<dbReference type="InterPro" id="IPR001245">
    <property type="entry name" value="Ser-Thr/Tyr_kinase_cat_dom"/>
</dbReference>
<dbReference type="eggNOG" id="ENOG502QPYS">
    <property type="taxonomic scope" value="Eukaryota"/>
</dbReference>
<evidence type="ECO:0000256" key="6">
    <source>
        <dbReference type="ARBA" id="ARBA00022614"/>
    </source>
</evidence>
<dbReference type="InterPro" id="IPR003591">
    <property type="entry name" value="Leu-rich_rpt_typical-subtyp"/>
</dbReference>
<evidence type="ECO:0000259" key="20">
    <source>
        <dbReference type="PROSITE" id="PS50011"/>
    </source>
</evidence>
<evidence type="ECO:0000256" key="12">
    <source>
        <dbReference type="ARBA" id="ARBA00022777"/>
    </source>
</evidence>
<dbReference type="Proteomes" id="UP000008021">
    <property type="component" value="Chromosome 6"/>
</dbReference>
<evidence type="ECO:0000256" key="11">
    <source>
        <dbReference type="ARBA" id="ARBA00022741"/>
    </source>
</evidence>
<evidence type="ECO:0000256" key="7">
    <source>
        <dbReference type="ARBA" id="ARBA00022679"/>
    </source>
</evidence>
<keyword evidence="6" id="KW-0433">Leucine-rich repeat</keyword>
<evidence type="ECO:0000256" key="13">
    <source>
        <dbReference type="ARBA" id="ARBA00022840"/>
    </source>
</evidence>
<dbReference type="Pfam" id="PF00560">
    <property type="entry name" value="LRR_1"/>
    <property type="match status" value="11"/>
</dbReference>
<reference evidence="21" key="1">
    <citation type="submission" date="2015-04" db="UniProtKB">
        <authorList>
            <consortium name="EnsemblPlants"/>
        </authorList>
    </citation>
    <scope>IDENTIFICATION</scope>
</reference>
<keyword evidence="5" id="KW-0597">Phosphoprotein</keyword>
<keyword evidence="16" id="KW-0675">Receptor</keyword>
<dbReference type="Gramene" id="OMERI06G19870.1">
    <property type="protein sequence ID" value="OMERI06G19870.1"/>
    <property type="gene ID" value="OMERI06G19870"/>
</dbReference>
<keyword evidence="11" id="KW-0547">Nucleotide-binding</keyword>
<keyword evidence="17" id="KW-0325">Glycoprotein</keyword>
<dbReference type="SUPFAM" id="SSF52058">
    <property type="entry name" value="L domain-like"/>
    <property type="match status" value="2"/>
</dbReference>
<proteinExistence type="predicted"/>
<dbReference type="GO" id="GO:0005524">
    <property type="term" value="F:ATP binding"/>
    <property type="evidence" value="ECO:0007669"/>
    <property type="project" value="UniProtKB-KW"/>
</dbReference>
<dbReference type="InterPro" id="IPR000719">
    <property type="entry name" value="Prot_kinase_dom"/>
</dbReference>
<evidence type="ECO:0000256" key="19">
    <source>
        <dbReference type="ARBA" id="ARBA00048679"/>
    </source>
</evidence>
<dbReference type="InterPro" id="IPR025875">
    <property type="entry name" value="Leu-rich_rpt_4"/>
</dbReference>
<dbReference type="HOGENOM" id="CLU_000288_22_0_1"/>
<dbReference type="STRING" id="40149.A0A0E0E394"/>
<dbReference type="SUPFAM" id="SSF56112">
    <property type="entry name" value="Protein kinase-like (PK-like)"/>
    <property type="match status" value="1"/>
</dbReference>
<evidence type="ECO:0000256" key="8">
    <source>
        <dbReference type="ARBA" id="ARBA00022692"/>
    </source>
</evidence>
<dbReference type="InterPro" id="IPR011009">
    <property type="entry name" value="Kinase-like_dom_sf"/>
</dbReference>
<evidence type="ECO:0000256" key="3">
    <source>
        <dbReference type="ARBA" id="ARBA00022475"/>
    </source>
</evidence>
<dbReference type="InterPro" id="IPR032675">
    <property type="entry name" value="LRR_dom_sf"/>
</dbReference>
<evidence type="ECO:0000313" key="22">
    <source>
        <dbReference type="Proteomes" id="UP000008021"/>
    </source>
</evidence>
<keyword evidence="4" id="KW-0723">Serine/threonine-protein kinase</keyword>
<keyword evidence="8" id="KW-0812">Transmembrane</keyword>
<keyword evidence="10" id="KW-0677">Repeat</keyword>
<evidence type="ECO:0000256" key="15">
    <source>
        <dbReference type="ARBA" id="ARBA00023136"/>
    </source>
</evidence>
<evidence type="ECO:0000256" key="18">
    <source>
        <dbReference type="ARBA" id="ARBA00047899"/>
    </source>
</evidence>
<evidence type="ECO:0000256" key="1">
    <source>
        <dbReference type="ARBA" id="ARBA00004162"/>
    </source>
</evidence>
<name>A0A0E0E394_9ORYZ</name>
<dbReference type="GO" id="GO:0033612">
    <property type="term" value="F:receptor serine/threonine kinase binding"/>
    <property type="evidence" value="ECO:0007669"/>
    <property type="project" value="TreeGrafter"/>
</dbReference>
<dbReference type="Pfam" id="PF12799">
    <property type="entry name" value="LRR_4"/>
    <property type="match status" value="1"/>
</dbReference>
<keyword evidence="22" id="KW-1185">Reference proteome</keyword>
<dbReference type="FunFam" id="3.80.10.10:FF:000627">
    <property type="entry name" value="Probable leucine-rich repeat receptor-like protein kinase At2g33170"/>
    <property type="match status" value="1"/>
</dbReference>
<evidence type="ECO:0000256" key="4">
    <source>
        <dbReference type="ARBA" id="ARBA00022527"/>
    </source>
</evidence>
<dbReference type="InterPro" id="IPR050647">
    <property type="entry name" value="Plant_LRR-RLKs"/>
</dbReference>
<dbReference type="EC" id="2.7.11.1" evidence="2"/>
<comment type="catalytic activity">
    <reaction evidence="18">
        <text>L-threonyl-[protein] + ATP = O-phospho-L-threonyl-[protein] + ADP + H(+)</text>
        <dbReference type="Rhea" id="RHEA:46608"/>
        <dbReference type="Rhea" id="RHEA-COMP:11060"/>
        <dbReference type="Rhea" id="RHEA-COMP:11605"/>
        <dbReference type="ChEBI" id="CHEBI:15378"/>
        <dbReference type="ChEBI" id="CHEBI:30013"/>
        <dbReference type="ChEBI" id="CHEBI:30616"/>
        <dbReference type="ChEBI" id="CHEBI:61977"/>
        <dbReference type="ChEBI" id="CHEBI:456216"/>
        <dbReference type="EC" id="2.7.11.1"/>
    </reaction>
</comment>
<dbReference type="FunFam" id="1.10.510.10:FF:000358">
    <property type="entry name" value="Putative leucine-rich repeat receptor-like serine/threonine-protein kinase"/>
    <property type="match status" value="1"/>
</dbReference>
<evidence type="ECO:0000256" key="2">
    <source>
        <dbReference type="ARBA" id="ARBA00012513"/>
    </source>
</evidence>
<evidence type="ECO:0000256" key="9">
    <source>
        <dbReference type="ARBA" id="ARBA00022729"/>
    </source>
</evidence>
<evidence type="ECO:0000256" key="10">
    <source>
        <dbReference type="ARBA" id="ARBA00022737"/>
    </source>
</evidence>
<evidence type="ECO:0000256" key="17">
    <source>
        <dbReference type="ARBA" id="ARBA00023180"/>
    </source>
</evidence>
<reference evidence="21" key="2">
    <citation type="submission" date="2018-05" db="EMBL/GenBank/DDBJ databases">
        <title>OmerRS3 (Oryza meridionalis Reference Sequence Version 3).</title>
        <authorList>
            <person name="Zhang J."/>
            <person name="Kudrna D."/>
            <person name="Lee S."/>
            <person name="Talag J."/>
            <person name="Welchert J."/>
            <person name="Wing R.A."/>
        </authorList>
    </citation>
    <scope>NUCLEOTIDE SEQUENCE [LARGE SCALE GENOMIC DNA]</scope>
    <source>
        <strain evidence="21">cv. OR44</strain>
    </source>
</reference>
<dbReference type="Gene3D" id="1.10.510.10">
    <property type="entry name" value="Transferase(Phosphotransferase) domain 1"/>
    <property type="match status" value="1"/>
</dbReference>